<gene>
    <name evidence="5" type="ORF">SAMN04490355_100623</name>
</gene>
<proteinExistence type="predicted"/>
<keyword evidence="1" id="KW-0479">Metal-binding</keyword>
<dbReference type="OrthoDB" id="1674659at2"/>
<dbReference type="InterPro" id="IPR013149">
    <property type="entry name" value="ADH-like_C"/>
</dbReference>
<keyword evidence="6" id="KW-1185">Reference proteome</keyword>
<protein>
    <submittedName>
        <fullName evidence="5">L-threonine 3-dehydrogenase</fullName>
    </submittedName>
</protein>
<dbReference type="InterPro" id="IPR020843">
    <property type="entry name" value="ER"/>
</dbReference>
<dbReference type="Pfam" id="PF08240">
    <property type="entry name" value="ADH_N"/>
    <property type="match status" value="1"/>
</dbReference>
<dbReference type="InterPro" id="IPR011032">
    <property type="entry name" value="GroES-like_sf"/>
</dbReference>
<accession>A0A1I4I0X2</accession>
<evidence type="ECO:0000256" key="2">
    <source>
        <dbReference type="ARBA" id="ARBA00022833"/>
    </source>
</evidence>
<dbReference type="SUPFAM" id="SSF51735">
    <property type="entry name" value="NAD(P)-binding Rossmann-fold domains"/>
    <property type="match status" value="1"/>
</dbReference>
<dbReference type="Gene3D" id="3.40.50.720">
    <property type="entry name" value="NAD(P)-binding Rossmann-like Domain"/>
    <property type="match status" value="1"/>
</dbReference>
<feature type="domain" description="Enoyl reductase (ER)" evidence="4">
    <location>
        <begin position="13"/>
        <end position="347"/>
    </location>
</feature>
<dbReference type="RefSeq" id="WP_090933286.1">
    <property type="nucleotide sequence ID" value="NZ_FOTS01000006.1"/>
</dbReference>
<dbReference type="InterPro" id="IPR050129">
    <property type="entry name" value="Zn_alcohol_dh"/>
</dbReference>
<dbReference type="SMART" id="SM00829">
    <property type="entry name" value="PKS_ER"/>
    <property type="match status" value="1"/>
</dbReference>
<sequence>MKGMMDAVIKTKAAPNSMEFASVPIPEIAPDQVLVQIKASGICGTDHSLFHWNAAIANSYKLSYPSIFGHEFSGVITEVGSQTKDMAVGDRVTVNPILYCGQCSYCAEGIINICDNRPFLGTDYDGGFAQYVAVRAQNIIKLPDAVSFKDAALMEPLCVAIHAVERVKPEFGQSAVVIGPGAIGLLMLVVLKNMGVGNVIVVGTDADKDRLETAKTLGANFIVNASEEDSVAKIRELTGGKGADVILDAAGHQTVVEQAVQMAAKGGRIGVTGLPAKPSELMMTQIAMREISIVGNRAYNLKNWFQACNMIAGGLDVGPIATHVLPLKDWEKGMDLLDQKQGLRIILEP</sequence>
<keyword evidence="2" id="KW-0862">Zinc</keyword>
<name>A0A1I4I0X2_9FIRM</name>
<dbReference type="GO" id="GO:0046872">
    <property type="term" value="F:metal ion binding"/>
    <property type="evidence" value="ECO:0007669"/>
    <property type="project" value="UniProtKB-KW"/>
</dbReference>
<dbReference type="STRING" id="1123291.SAMN04490355_100623"/>
<organism evidence="5 6">
    <name type="scientific">Pelosinus propionicus DSM 13327</name>
    <dbReference type="NCBI Taxonomy" id="1123291"/>
    <lineage>
        <taxon>Bacteria</taxon>
        <taxon>Bacillati</taxon>
        <taxon>Bacillota</taxon>
        <taxon>Negativicutes</taxon>
        <taxon>Selenomonadales</taxon>
        <taxon>Sporomusaceae</taxon>
        <taxon>Pelosinus</taxon>
    </lineage>
</organism>
<keyword evidence="3" id="KW-0560">Oxidoreductase</keyword>
<dbReference type="GO" id="GO:0016491">
    <property type="term" value="F:oxidoreductase activity"/>
    <property type="evidence" value="ECO:0007669"/>
    <property type="project" value="UniProtKB-KW"/>
</dbReference>
<evidence type="ECO:0000313" key="6">
    <source>
        <dbReference type="Proteomes" id="UP000199520"/>
    </source>
</evidence>
<evidence type="ECO:0000313" key="5">
    <source>
        <dbReference type="EMBL" id="SFL48065.1"/>
    </source>
</evidence>
<evidence type="ECO:0000256" key="1">
    <source>
        <dbReference type="ARBA" id="ARBA00022723"/>
    </source>
</evidence>
<dbReference type="AlphaFoldDB" id="A0A1I4I0X2"/>
<dbReference type="Pfam" id="PF00107">
    <property type="entry name" value="ADH_zinc_N"/>
    <property type="match status" value="1"/>
</dbReference>
<dbReference type="Gene3D" id="3.90.180.10">
    <property type="entry name" value="Medium-chain alcohol dehydrogenases, catalytic domain"/>
    <property type="match status" value="1"/>
</dbReference>
<dbReference type="PANTHER" id="PTHR43401">
    <property type="entry name" value="L-THREONINE 3-DEHYDROGENASE"/>
    <property type="match status" value="1"/>
</dbReference>
<dbReference type="Proteomes" id="UP000199520">
    <property type="component" value="Unassembled WGS sequence"/>
</dbReference>
<dbReference type="EMBL" id="FOTS01000006">
    <property type="protein sequence ID" value="SFL48065.1"/>
    <property type="molecule type" value="Genomic_DNA"/>
</dbReference>
<dbReference type="InterPro" id="IPR036291">
    <property type="entry name" value="NAD(P)-bd_dom_sf"/>
</dbReference>
<dbReference type="PANTHER" id="PTHR43401:SF2">
    <property type="entry name" value="L-THREONINE 3-DEHYDROGENASE"/>
    <property type="match status" value="1"/>
</dbReference>
<dbReference type="InterPro" id="IPR013154">
    <property type="entry name" value="ADH-like_N"/>
</dbReference>
<dbReference type="SUPFAM" id="SSF50129">
    <property type="entry name" value="GroES-like"/>
    <property type="match status" value="1"/>
</dbReference>
<evidence type="ECO:0000256" key="3">
    <source>
        <dbReference type="ARBA" id="ARBA00023002"/>
    </source>
</evidence>
<reference evidence="6" key="1">
    <citation type="submission" date="2016-10" db="EMBL/GenBank/DDBJ databases">
        <authorList>
            <person name="Varghese N."/>
            <person name="Submissions S."/>
        </authorList>
    </citation>
    <scope>NUCLEOTIDE SEQUENCE [LARGE SCALE GENOMIC DNA]</scope>
    <source>
        <strain evidence="6">DSM 13327</strain>
    </source>
</reference>
<evidence type="ECO:0000259" key="4">
    <source>
        <dbReference type="SMART" id="SM00829"/>
    </source>
</evidence>